<dbReference type="PROSITE" id="PS51197">
    <property type="entry name" value="HTH_RRF2_2"/>
    <property type="match status" value="1"/>
</dbReference>
<dbReference type="InterPro" id="IPR036388">
    <property type="entry name" value="WH-like_DNA-bd_sf"/>
</dbReference>
<protein>
    <submittedName>
        <fullName evidence="1">Rrf2 family transcriptional regulator</fullName>
    </submittedName>
</protein>
<proteinExistence type="predicted"/>
<organism evidence="1 2">
    <name type="scientific">Pedobacter helvus</name>
    <dbReference type="NCBI Taxonomy" id="2563444"/>
    <lineage>
        <taxon>Bacteria</taxon>
        <taxon>Pseudomonadati</taxon>
        <taxon>Bacteroidota</taxon>
        <taxon>Sphingobacteriia</taxon>
        <taxon>Sphingobacteriales</taxon>
        <taxon>Sphingobacteriaceae</taxon>
        <taxon>Pedobacter</taxon>
    </lineage>
</organism>
<dbReference type="Pfam" id="PF02082">
    <property type="entry name" value="Rrf2"/>
    <property type="match status" value="1"/>
</dbReference>
<dbReference type="InterPro" id="IPR036390">
    <property type="entry name" value="WH_DNA-bd_sf"/>
</dbReference>
<reference evidence="1 2" key="1">
    <citation type="submission" date="2024-12" db="EMBL/GenBank/DDBJ databases">
        <authorList>
            <person name="Hu S."/>
        </authorList>
    </citation>
    <scope>NUCLEOTIDE SEQUENCE [LARGE SCALE GENOMIC DNA]</scope>
    <source>
        <strain evidence="1 2">P-25</strain>
    </source>
</reference>
<dbReference type="Proteomes" id="UP001517367">
    <property type="component" value="Unassembled WGS sequence"/>
</dbReference>
<dbReference type="EMBL" id="SRMP02000001">
    <property type="protein sequence ID" value="MFN0290333.1"/>
    <property type="molecule type" value="Genomic_DNA"/>
</dbReference>
<dbReference type="RefSeq" id="WP_138727912.1">
    <property type="nucleotide sequence ID" value="NZ_SRMP02000001.1"/>
</dbReference>
<evidence type="ECO:0000313" key="1">
    <source>
        <dbReference type="EMBL" id="MFN0290333.1"/>
    </source>
</evidence>
<dbReference type="PANTHER" id="PTHR33221:SF15">
    <property type="entry name" value="HTH-TYPE TRANSCRIPTIONAL REGULATOR YWGB-RELATED"/>
    <property type="match status" value="1"/>
</dbReference>
<dbReference type="Gene3D" id="1.10.10.10">
    <property type="entry name" value="Winged helix-like DNA-binding domain superfamily/Winged helix DNA-binding domain"/>
    <property type="match status" value="1"/>
</dbReference>
<keyword evidence="2" id="KW-1185">Reference proteome</keyword>
<gene>
    <name evidence="1" type="ORF">E5L68_002965</name>
</gene>
<accession>A0ABW9JD42</accession>
<comment type="caution">
    <text evidence="1">The sequence shown here is derived from an EMBL/GenBank/DDBJ whole genome shotgun (WGS) entry which is preliminary data.</text>
</comment>
<dbReference type="InterPro" id="IPR000944">
    <property type="entry name" value="Tscrpt_reg_Rrf2"/>
</dbReference>
<evidence type="ECO:0000313" key="2">
    <source>
        <dbReference type="Proteomes" id="UP001517367"/>
    </source>
</evidence>
<dbReference type="PANTHER" id="PTHR33221">
    <property type="entry name" value="WINGED HELIX-TURN-HELIX TRANSCRIPTIONAL REGULATOR, RRF2 FAMILY"/>
    <property type="match status" value="1"/>
</dbReference>
<name>A0ABW9JD42_9SPHI</name>
<dbReference type="SUPFAM" id="SSF46785">
    <property type="entry name" value="Winged helix' DNA-binding domain"/>
    <property type="match status" value="1"/>
</dbReference>
<sequence>MNNSRFAISLHILVLLEKANGELLSSDYMAGSININPVLVRKELINLREHGFVMSKEGKNGGATLAKAANQIKLGAIYQSVKGNYLLGSHKNDPNPLCEVGRDINKHLANLYEETERRLVSELDKQTLADFSARFE</sequence>